<keyword evidence="1" id="KW-0472">Membrane</keyword>
<evidence type="ECO:0000313" key="2">
    <source>
        <dbReference type="EMBL" id="RDY57732.1"/>
    </source>
</evidence>
<proteinExistence type="predicted"/>
<accession>A0A371JL90</accession>
<keyword evidence="3" id="KW-1185">Reference proteome</keyword>
<comment type="caution">
    <text evidence="2">The sequence shown here is derived from an EMBL/GenBank/DDBJ whole genome shotgun (WGS) entry which is preliminary data.</text>
</comment>
<dbReference type="RefSeq" id="WP_116185831.1">
    <property type="nucleotide sequence ID" value="NZ_QTJX01000007.1"/>
</dbReference>
<dbReference type="Proteomes" id="UP000261828">
    <property type="component" value="Unassembled WGS sequence"/>
</dbReference>
<dbReference type="PROSITE" id="PS51257">
    <property type="entry name" value="PROKAR_LIPOPROTEIN"/>
    <property type="match status" value="1"/>
</dbReference>
<reference evidence="2 3" key="1">
    <citation type="submission" date="2018-08" db="EMBL/GenBank/DDBJ databases">
        <title>Muricauda nanhaiensis sp. nov., isolated from seawater of the South China Sea.</title>
        <authorList>
            <person name="Dang Y."/>
        </authorList>
    </citation>
    <scope>NUCLEOTIDE SEQUENCE [LARGE SCALE GENOMIC DNA]</scope>
    <source>
        <strain evidence="2 3">SM1704</strain>
    </source>
</reference>
<sequence length="147" mass="17006">MKKYWTYILIFLLLGCKTKKQVLRTEIRTSDTLIVKSEMIKAPVLNQALTIEQICDTVTGEVVRFKKVFVVDGDSIEILTNDNNQLQVKISQLEKLVKQKDSIASVKESENTMVSENTIYKKDWRWIFSALAIGFSIGIIKPWRFFI</sequence>
<organism evidence="2 3">
    <name type="scientific">Flagellimonas nanhaiensis</name>
    <dbReference type="NCBI Taxonomy" id="2292706"/>
    <lineage>
        <taxon>Bacteria</taxon>
        <taxon>Pseudomonadati</taxon>
        <taxon>Bacteroidota</taxon>
        <taxon>Flavobacteriia</taxon>
        <taxon>Flavobacteriales</taxon>
        <taxon>Flavobacteriaceae</taxon>
        <taxon>Flagellimonas</taxon>
    </lineage>
</organism>
<keyword evidence="1" id="KW-1133">Transmembrane helix</keyword>
<keyword evidence="1" id="KW-0812">Transmembrane</keyword>
<evidence type="ECO:0000313" key="3">
    <source>
        <dbReference type="Proteomes" id="UP000261828"/>
    </source>
</evidence>
<evidence type="ECO:0008006" key="4">
    <source>
        <dbReference type="Google" id="ProtNLM"/>
    </source>
</evidence>
<gene>
    <name evidence="2" type="ORF">DX873_17695</name>
</gene>
<protein>
    <recommendedName>
        <fullName evidence="4">Lipoprotein</fullName>
    </recommendedName>
</protein>
<name>A0A371JL90_9FLAO</name>
<feature type="transmembrane region" description="Helical" evidence="1">
    <location>
        <begin position="124"/>
        <end position="143"/>
    </location>
</feature>
<evidence type="ECO:0000256" key="1">
    <source>
        <dbReference type="SAM" id="Phobius"/>
    </source>
</evidence>
<dbReference type="AlphaFoldDB" id="A0A371JL90"/>
<dbReference type="EMBL" id="QTJX01000007">
    <property type="protein sequence ID" value="RDY57732.1"/>
    <property type="molecule type" value="Genomic_DNA"/>
</dbReference>